<dbReference type="EMBL" id="OV651815">
    <property type="protein sequence ID" value="CAH1108809.1"/>
    <property type="molecule type" value="Genomic_DNA"/>
</dbReference>
<dbReference type="AlphaFoldDB" id="A0A9P0CV12"/>
<organism evidence="2 3">
    <name type="scientific">Psylliodes chrysocephalus</name>
    <dbReference type="NCBI Taxonomy" id="3402493"/>
    <lineage>
        <taxon>Eukaryota</taxon>
        <taxon>Metazoa</taxon>
        <taxon>Ecdysozoa</taxon>
        <taxon>Arthropoda</taxon>
        <taxon>Hexapoda</taxon>
        <taxon>Insecta</taxon>
        <taxon>Pterygota</taxon>
        <taxon>Neoptera</taxon>
        <taxon>Endopterygota</taxon>
        <taxon>Coleoptera</taxon>
        <taxon>Polyphaga</taxon>
        <taxon>Cucujiformia</taxon>
        <taxon>Chrysomeloidea</taxon>
        <taxon>Chrysomelidae</taxon>
        <taxon>Galerucinae</taxon>
        <taxon>Alticini</taxon>
        <taxon>Psylliodes</taxon>
    </lineage>
</organism>
<gene>
    <name evidence="2" type="ORF">PSYICH_LOCUS9309</name>
</gene>
<reference evidence="2" key="1">
    <citation type="submission" date="2022-01" db="EMBL/GenBank/DDBJ databases">
        <authorList>
            <person name="King R."/>
        </authorList>
    </citation>
    <scope>NUCLEOTIDE SEQUENCE</scope>
</reference>
<name>A0A9P0CV12_9CUCU</name>
<evidence type="ECO:0000256" key="1">
    <source>
        <dbReference type="SAM" id="MobiDB-lite"/>
    </source>
</evidence>
<feature type="region of interest" description="Disordered" evidence="1">
    <location>
        <begin position="147"/>
        <end position="174"/>
    </location>
</feature>
<accession>A0A9P0CV12</accession>
<feature type="compositionally biased region" description="Basic and acidic residues" evidence="1">
    <location>
        <begin position="301"/>
        <end position="314"/>
    </location>
</feature>
<dbReference type="OrthoDB" id="6737911at2759"/>
<feature type="compositionally biased region" description="Acidic residues" evidence="1">
    <location>
        <begin position="147"/>
        <end position="159"/>
    </location>
</feature>
<feature type="region of interest" description="Disordered" evidence="1">
    <location>
        <begin position="288"/>
        <end position="314"/>
    </location>
</feature>
<evidence type="ECO:0000313" key="2">
    <source>
        <dbReference type="EMBL" id="CAH1108809.1"/>
    </source>
</evidence>
<keyword evidence="3" id="KW-1185">Reference proteome</keyword>
<protein>
    <submittedName>
        <fullName evidence="2">Uncharacterized protein</fullName>
    </submittedName>
</protein>
<dbReference type="Proteomes" id="UP001153636">
    <property type="component" value="Chromosome 3"/>
</dbReference>
<sequence>MDSLNRRFFDILNLMSVSAIVSTVVHPKFKLRWFNVLKTAKYSLDAIKKLVIRAAEQLMYSYIDKGDDGNEHGGSSDTTPDAFFDFNEPEPETYKPVLFMNTSQPATGKEAVTQLNNHLHQLIAQQLMIQLIEHDSFVKDVNLPETEEVEKEIDTEAEQPLEAGPSEDVAESSTVHTSDNVASANLNVCFFCNKKKEQAFATLDEEKLTDQLQEQKYFEFCSIPPCKSELYQQFLRTHYISTVWKNANKKQPTTLDSLEYGWIEQDDKLVFKWFEGDQLPTSVSDLITQVPDSDSMNDEDESHHNRHDSDDDDE</sequence>
<evidence type="ECO:0000313" key="3">
    <source>
        <dbReference type="Proteomes" id="UP001153636"/>
    </source>
</evidence>
<proteinExistence type="predicted"/>